<evidence type="ECO:0000256" key="5">
    <source>
        <dbReference type="ARBA" id="ARBA00023242"/>
    </source>
</evidence>
<feature type="domain" description="BZIP" evidence="7">
    <location>
        <begin position="65"/>
        <end position="124"/>
    </location>
</feature>
<comment type="subcellular location">
    <subcellularLocation>
        <location evidence="1">Nucleus</location>
    </subcellularLocation>
</comment>
<evidence type="ECO:0000256" key="6">
    <source>
        <dbReference type="SAM" id="MobiDB-lite"/>
    </source>
</evidence>
<evidence type="ECO:0000256" key="4">
    <source>
        <dbReference type="ARBA" id="ARBA00023163"/>
    </source>
</evidence>
<keyword evidence="4" id="KW-0804">Transcription</keyword>
<keyword evidence="3" id="KW-0238">DNA-binding</keyword>
<feature type="region of interest" description="Disordered" evidence="6">
    <location>
        <begin position="76"/>
        <end position="104"/>
    </location>
</feature>
<dbReference type="InterPro" id="IPR046347">
    <property type="entry name" value="bZIP_sf"/>
</dbReference>
<dbReference type="Proteomes" id="UP000054107">
    <property type="component" value="Unassembled WGS sequence"/>
</dbReference>
<dbReference type="OrthoDB" id="1939598at2759"/>
<dbReference type="InterPro" id="IPR004827">
    <property type="entry name" value="bZIP"/>
</dbReference>
<name>A0A0B7NKP7_9FUNG</name>
<dbReference type="PANTHER" id="PTHR13044">
    <property type="entry name" value="ACTIVATING TRANSCRIPTION FACTOR ATF 4/5"/>
    <property type="match status" value="1"/>
</dbReference>
<dbReference type="SUPFAM" id="SSF57959">
    <property type="entry name" value="Leucine zipper domain"/>
    <property type="match status" value="1"/>
</dbReference>
<keyword evidence="2" id="KW-0805">Transcription regulation</keyword>
<dbReference type="Pfam" id="PF07716">
    <property type="entry name" value="bZIP_2"/>
    <property type="match status" value="1"/>
</dbReference>
<dbReference type="PROSITE" id="PS00036">
    <property type="entry name" value="BZIP_BASIC"/>
    <property type="match status" value="1"/>
</dbReference>
<keyword evidence="5" id="KW-0539">Nucleus</keyword>
<dbReference type="GO" id="GO:0001228">
    <property type="term" value="F:DNA-binding transcription activator activity, RNA polymerase II-specific"/>
    <property type="evidence" value="ECO:0007669"/>
    <property type="project" value="TreeGrafter"/>
</dbReference>
<dbReference type="GO" id="GO:0005634">
    <property type="term" value="C:nucleus"/>
    <property type="evidence" value="ECO:0007669"/>
    <property type="project" value="UniProtKB-SubCell"/>
</dbReference>
<accession>A0A0B7NKP7</accession>
<feature type="region of interest" description="Disordered" evidence="6">
    <location>
        <begin position="124"/>
        <end position="149"/>
    </location>
</feature>
<evidence type="ECO:0000256" key="3">
    <source>
        <dbReference type="ARBA" id="ARBA00023125"/>
    </source>
</evidence>
<dbReference type="EMBL" id="LN732835">
    <property type="protein sequence ID" value="CEP16100.1"/>
    <property type="molecule type" value="Genomic_DNA"/>
</dbReference>
<dbReference type="Gene3D" id="1.20.5.170">
    <property type="match status" value="1"/>
</dbReference>
<dbReference type="PROSITE" id="PS50217">
    <property type="entry name" value="BZIP"/>
    <property type="match status" value="1"/>
</dbReference>
<evidence type="ECO:0000256" key="1">
    <source>
        <dbReference type="ARBA" id="ARBA00004123"/>
    </source>
</evidence>
<evidence type="ECO:0000256" key="2">
    <source>
        <dbReference type="ARBA" id="ARBA00023015"/>
    </source>
</evidence>
<keyword evidence="9" id="KW-1185">Reference proteome</keyword>
<feature type="region of interest" description="Disordered" evidence="6">
    <location>
        <begin position="15"/>
        <end position="41"/>
    </location>
</feature>
<protein>
    <recommendedName>
        <fullName evidence="7">BZIP domain-containing protein</fullName>
    </recommendedName>
</protein>
<organism evidence="8 9">
    <name type="scientific">Parasitella parasitica</name>
    <dbReference type="NCBI Taxonomy" id="35722"/>
    <lineage>
        <taxon>Eukaryota</taxon>
        <taxon>Fungi</taxon>
        <taxon>Fungi incertae sedis</taxon>
        <taxon>Mucoromycota</taxon>
        <taxon>Mucoromycotina</taxon>
        <taxon>Mucoromycetes</taxon>
        <taxon>Mucorales</taxon>
        <taxon>Mucorineae</taxon>
        <taxon>Mucoraceae</taxon>
        <taxon>Parasitella</taxon>
    </lineage>
</organism>
<dbReference type="PANTHER" id="PTHR13044:SF14">
    <property type="entry name" value="CRYPTOCEPHAL, ISOFORM A"/>
    <property type="match status" value="1"/>
</dbReference>
<evidence type="ECO:0000313" key="8">
    <source>
        <dbReference type="EMBL" id="CEP16100.1"/>
    </source>
</evidence>
<proteinExistence type="predicted"/>
<evidence type="ECO:0000313" key="9">
    <source>
        <dbReference type="Proteomes" id="UP000054107"/>
    </source>
</evidence>
<dbReference type="GO" id="GO:0000977">
    <property type="term" value="F:RNA polymerase II transcription regulatory region sequence-specific DNA binding"/>
    <property type="evidence" value="ECO:0007669"/>
    <property type="project" value="TreeGrafter"/>
</dbReference>
<dbReference type="SMART" id="SM00338">
    <property type="entry name" value="BRLZ"/>
    <property type="match status" value="1"/>
</dbReference>
<dbReference type="AlphaFoldDB" id="A0A0B7NKP7"/>
<gene>
    <name evidence="8" type="primary">PARPA_10354.1 scaffold 40090</name>
</gene>
<evidence type="ECO:0000259" key="7">
    <source>
        <dbReference type="PROSITE" id="PS50217"/>
    </source>
</evidence>
<feature type="compositionally biased region" description="Polar residues" evidence="6">
    <location>
        <begin position="85"/>
        <end position="104"/>
    </location>
</feature>
<dbReference type="CDD" id="cd14705">
    <property type="entry name" value="bZIP_Zip1"/>
    <property type="match status" value="1"/>
</dbReference>
<reference evidence="8 9" key="1">
    <citation type="submission" date="2014-09" db="EMBL/GenBank/DDBJ databases">
        <authorList>
            <person name="Ellenberger Sabrina"/>
        </authorList>
    </citation>
    <scope>NUCLEOTIDE SEQUENCE [LARGE SCALE GENOMIC DNA]</scope>
    <source>
        <strain evidence="8 9">CBS 412.66</strain>
    </source>
</reference>
<sequence>MDHSRKLMSIEAIVDQNTSSTLPLSPPDSFKSRSPTLSPNMEYMTCSIPESSERRSSIQLPMSVEERRYRNKLASAKYRAKKQASMKSMTSKVSQLMTSNSSLQRELSKVKQENEVLRAMLMNQQQNSAPSVVEPPPPQKHLLASSFFH</sequence>